<dbReference type="Proteomes" id="UP001165121">
    <property type="component" value="Unassembled WGS sequence"/>
</dbReference>
<evidence type="ECO:0000313" key="3">
    <source>
        <dbReference type="Proteomes" id="UP001165121"/>
    </source>
</evidence>
<accession>A0A9W6YAY8</accession>
<feature type="compositionally biased region" description="Basic and acidic residues" evidence="1">
    <location>
        <begin position="9"/>
        <end position="20"/>
    </location>
</feature>
<name>A0A9W6YAY8_9STRA</name>
<evidence type="ECO:0000256" key="1">
    <source>
        <dbReference type="SAM" id="MobiDB-lite"/>
    </source>
</evidence>
<reference evidence="2" key="1">
    <citation type="submission" date="2023-04" db="EMBL/GenBank/DDBJ databases">
        <title>Phytophthora fragariaefolia NBRC 109709.</title>
        <authorList>
            <person name="Ichikawa N."/>
            <person name="Sato H."/>
            <person name="Tonouchi N."/>
        </authorList>
    </citation>
    <scope>NUCLEOTIDE SEQUENCE</scope>
    <source>
        <strain evidence="2">NBRC 109709</strain>
    </source>
</reference>
<feature type="region of interest" description="Disordered" evidence="1">
    <location>
        <begin position="1"/>
        <end position="28"/>
    </location>
</feature>
<dbReference type="EMBL" id="BSXT01004462">
    <property type="protein sequence ID" value="GMF57964.1"/>
    <property type="molecule type" value="Genomic_DNA"/>
</dbReference>
<dbReference type="AlphaFoldDB" id="A0A9W6YAY8"/>
<sequence>MRGLSSQEGGRERMPAKAEGEDNEAEQEPLVALSNEAWAQIEQGFSQTNLQVCFSTNNTSVPVSSSCSWQLIDFTPEIITHCSNNGEAGLP</sequence>
<keyword evidence="3" id="KW-1185">Reference proteome</keyword>
<proteinExistence type="predicted"/>
<protein>
    <submittedName>
        <fullName evidence="2">Unnamed protein product</fullName>
    </submittedName>
</protein>
<evidence type="ECO:0000313" key="2">
    <source>
        <dbReference type="EMBL" id="GMF57964.1"/>
    </source>
</evidence>
<comment type="caution">
    <text evidence="2">The sequence shown here is derived from an EMBL/GenBank/DDBJ whole genome shotgun (WGS) entry which is preliminary data.</text>
</comment>
<organism evidence="2 3">
    <name type="scientific">Phytophthora fragariaefolia</name>
    <dbReference type="NCBI Taxonomy" id="1490495"/>
    <lineage>
        <taxon>Eukaryota</taxon>
        <taxon>Sar</taxon>
        <taxon>Stramenopiles</taxon>
        <taxon>Oomycota</taxon>
        <taxon>Peronosporomycetes</taxon>
        <taxon>Peronosporales</taxon>
        <taxon>Peronosporaceae</taxon>
        <taxon>Phytophthora</taxon>
    </lineage>
</organism>
<gene>
    <name evidence="2" type="ORF">Pfra01_002485300</name>
</gene>